<comment type="caution">
    <text evidence="7">The sequence shown here is derived from an EMBL/GenBank/DDBJ whole genome shotgun (WGS) entry which is preliminary data.</text>
</comment>
<evidence type="ECO:0000256" key="3">
    <source>
        <dbReference type="ARBA" id="ARBA00048782"/>
    </source>
</evidence>
<reference evidence="7 8" key="1">
    <citation type="submission" date="2020-09" db="EMBL/GenBank/DDBJ databases">
        <authorList>
            <person name="Yoon J.-W."/>
        </authorList>
    </citation>
    <scope>NUCLEOTIDE SEQUENCE [LARGE SCALE GENOMIC DNA]</scope>
    <source>
        <strain evidence="7 8">KMU-140</strain>
    </source>
</reference>
<dbReference type="PROSITE" id="PS51257">
    <property type="entry name" value="PROKAR_LIPOPROTEIN"/>
    <property type="match status" value="1"/>
</dbReference>
<evidence type="ECO:0000256" key="5">
    <source>
        <dbReference type="SAM" id="SignalP"/>
    </source>
</evidence>
<feature type="active site" evidence="4">
    <location>
        <position position="59"/>
    </location>
</feature>
<dbReference type="EMBL" id="JACXLC010000001">
    <property type="protein sequence ID" value="MBD2842732.1"/>
    <property type="molecule type" value="Genomic_DNA"/>
</dbReference>
<dbReference type="PANTHER" id="PTHR43774">
    <property type="entry name" value="PEPTIDE METHIONINE SULFOXIDE REDUCTASE"/>
    <property type="match status" value="1"/>
</dbReference>
<gene>
    <name evidence="4 7" type="primary">msrA</name>
    <name evidence="7" type="ORF">IB285_10730</name>
</gene>
<proteinExistence type="inferred from homology"/>
<dbReference type="EC" id="1.8.4.11" evidence="4"/>
<dbReference type="GO" id="GO:0008113">
    <property type="term" value="F:peptide-methionine (S)-S-oxide reductase activity"/>
    <property type="evidence" value="ECO:0007669"/>
    <property type="project" value="UniProtKB-EC"/>
</dbReference>
<dbReference type="Gene3D" id="3.30.1060.10">
    <property type="entry name" value="Peptide methionine sulphoxide reductase MsrA"/>
    <property type="match status" value="1"/>
</dbReference>
<dbReference type="HAMAP" id="MF_01401">
    <property type="entry name" value="MsrA"/>
    <property type="match status" value="1"/>
</dbReference>
<accession>A0ABR8KPT9</accession>
<sequence>MKLPKPTLFAKGVLTAAAIALSACAYQAPADGKAAEGSTKVSSADLPENQATAVFAMGCFWCAEADFEKVEGVIDVVSGYTGGDRENPTYRQVTFGDTGHYEAILVTYDETKVTYDELLSVFWKNIDPFDAAGQFCDKGSSYRAAVFPESDSEREAAEGTKDTLEAKLGREFATMVIDRDDFYLAEEYHQDYYKKNPVRYRVYRSNCGRDRRLAQVWSDAG</sequence>
<feature type="domain" description="Peptide methionine sulphoxide reductase MsrA" evidence="6">
    <location>
        <begin position="52"/>
        <end position="201"/>
    </location>
</feature>
<dbReference type="Proteomes" id="UP000635384">
    <property type="component" value="Unassembled WGS sequence"/>
</dbReference>
<evidence type="ECO:0000313" key="7">
    <source>
        <dbReference type="EMBL" id="MBD2842732.1"/>
    </source>
</evidence>
<keyword evidence="1 4" id="KW-0560">Oxidoreductase</keyword>
<evidence type="ECO:0000256" key="4">
    <source>
        <dbReference type="HAMAP-Rule" id="MF_01401"/>
    </source>
</evidence>
<evidence type="ECO:0000256" key="1">
    <source>
        <dbReference type="ARBA" id="ARBA00023002"/>
    </source>
</evidence>
<dbReference type="NCBIfam" id="TIGR00401">
    <property type="entry name" value="msrA"/>
    <property type="match status" value="1"/>
</dbReference>
<comment type="function">
    <text evidence="4">Has an important function as a repair enzyme for proteins that have been inactivated by oxidation. Catalyzes the reversible oxidation-reduction of methionine sulfoxide in proteins to methionine.</text>
</comment>
<evidence type="ECO:0000256" key="2">
    <source>
        <dbReference type="ARBA" id="ARBA00047806"/>
    </source>
</evidence>
<dbReference type="RefSeq" id="WP_190788173.1">
    <property type="nucleotide sequence ID" value="NZ_JACXLC010000001.1"/>
</dbReference>
<evidence type="ECO:0000313" key="8">
    <source>
        <dbReference type="Proteomes" id="UP000635384"/>
    </source>
</evidence>
<dbReference type="SUPFAM" id="SSF55068">
    <property type="entry name" value="Peptide methionine sulfoxide reductase"/>
    <property type="match status" value="1"/>
</dbReference>
<organism evidence="7 8">
    <name type="scientific">Erythrobacter rubeus</name>
    <dbReference type="NCBI Taxonomy" id="2760803"/>
    <lineage>
        <taxon>Bacteria</taxon>
        <taxon>Pseudomonadati</taxon>
        <taxon>Pseudomonadota</taxon>
        <taxon>Alphaproteobacteria</taxon>
        <taxon>Sphingomonadales</taxon>
        <taxon>Erythrobacteraceae</taxon>
        <taxon>Erythrobacter/Porphyrobacter group</taxon>
        <taxon>Erythrobacter</taxon>
    </lineage>
</organism>
<dbReference type="InterPro" id="IPR002569">
    <property type="entry name" value="Met_Sox_Rdtase_MsrA_dom"/>
</dbReference>
<dbReference type="Pfam" id="PF01625">
    <property type="entry name" value="PMSR"/>
    <property type="match status" value="1"/>
</dbReference>
<feature type="signal peptide" evidence="5">
    <location>
        <begin position="1"/>
        <end position="25"/>
    </location>
</feature>
<dbReference type="PANTHER" id="PTHR43774:SF1">
    <property type="entry name" value="PEPTIDE METHIONINE SULFOXIDE REDUCTASE MSRA 2"/>
    <property type="match status" value="1"/>
</dbReference>
<name>A0ABR8KPT9_9SPHN</name>
<comment type="catalytic activity">
    <reaction evidence="2 4">
        <text>L-methionyl-[protein] + [thioredoxin]-disulfide + H2O = L-methionyl-(S)-S-oxide-[protein] + [thioredoxin]-dithiol</text>
        <dbReference type="Rhea" id="RHEA:14217"/>
        <dbReference type="Rhea" id="RHEA-COMP:10698"/>
        <dbReference type="Rhea" id="RHEA-COMP:10700"/>
        <dbReference type="Rhea" id="RHEA-COMP:12313"/>
        <dbReference type="Rhea" id="RHEA-COMP:12315"/>
        <dbReference type="ChEBI" id="CHEBI:15377"/>
        <dbReference type="ChEBI" id="CHEBI:16044"/>
        <dbReference type="ChEBI" id="CHEBI:29950"/>
        <dbReference type="ChEBI" id="CHEBI:44120"/>
        <dbReference type="ChEBI" id="CHEBI:50058"/>
        <dbReference type="EC" id="1.8.4.11"/>
    </reaction>
</comment>
<keyword evidence="8" id="KW-1185">Reference proteome</keyword>
<comment type="similarity">
    <text evidence="4">Belongs to the MsrA Met sulfoxide reductase family.</text>
</comment>
<protein>
    <recommendedName>
        <fullName evidence="4">Peptide methionine sulfoxide reductase MsrA</fullName>
        <shortName evidence="4">Protein-methionine-S-oxide reductase</shortName>
        <ecNumber evidence="4">1.8.4.11</ecNumber>
    </recommendedName>
    <alternativeName>
        <fullName evidence="4">Peptide-methionine (S)-S-oxide reductase</fullName>
        <shortName evidence="4">Peptide Met(O) reductase</shortName>
    </alternativeName>
</protein>
<feature type="chain" id="PRO_5047366527" description="Peptide methionine sulfoxide reductase MsrA" evidence="5">
    <location>
        <begin position="26"/>
        <end position="221"/>
    </location>
</feature>
<dbReference type="InterPro" id="IPR036509">
    <property type="entry name" value="Met_Sox_Rdtase_MsrA_sf"/>
</dbReference>
<evidence type="ECO:0000259" key="6">
    <source>
        <dbReference type="Pfam" id="PF01625"/>
    </source>
</evidence>
<comment type="catalytic activity">
    <reaction evidence="3 4">
        <text>[thioredoxin]-disulfide + L-methionine + H2O = L-methionine (S)-S-oxide + [thioredoxin]-dithiol</text>
        <dbReference type="Rhea" id="RHEA:19993"/>
        <dbReference type="Rhea" id="RHEA-COMP:10698"/>
        <dbReference type="Rhea" id="RHEA-COMP:10700"/>
        <dbReference type="ChEBI" id="CHEBI:15377"/>
        <dbReference type="ChEBI" id="CHEBI:29950"/>
        <dbReference type="ChEBI" id="CHEBI:50058"/>
        <dbReference type="ChEBI" id="CHEBI:57844"/>
        <dbReference type="ChEBI" id="CHEBI:58772"/>
        <dbReference type="EC" id="1.8.4.11"/>
    </reaction>
</comment>
<keyword evidence="5" id="KW-0732">Signal</keyword>